<evidence type="ECO:0000313" key="2">
    <source>
        <dbReference type="EMBL" id="SNR29401.1"/>
    </source>
</evidence>
<feature type="transmembrane region" description="Helical" evidence="1">
    <location>
        <begin position="21"/>
        <end position="45"/>
    </location>
</feature>
<gene>
    <name evidence="2" type="ORF">SAMN06272737_10253</name>
</gene>
<keyword evidence="3" id="KW-1185">Reference proteome</keyword>
<keyword evidence="1" id="KW-0472">Membrane</keyword>
<protein>
    <submittedName>
        <fullName evidence="2">Uncharacterized protein</fullName>
    </submittedName>
</protein>
<dbReference type="OrthoDB" id="7907411at2"/>
<feature type="transmembrane region" description="Helical" evidence="1">
    <location>
        <begin position="92"/>
        <end position="111"/>
    </location>
</feature>
<dbReference type="AlphaFoldDB" id="A0A238V5C3"/>
<accession>A0A238V5C3</accession>
<feature type="transmembrane region" description="Helical" evidence="1">
    <location>
        <begin position="131"/>
        <end position="157"/>
    </location>
</feature>
<dbReference type="EMBL" id="FZNO01000002">
    <property type="protein sequence ID" value="SNR29401.1"/>
    <property type="molecule type" value="Genomic_DNA"/>
</dbReference>
<name>A0A238V5C3_9ACTN</name>
<dbReference type="Proteomes" id="UP000198403">
    <property type="component" value="Unassembled WGS sequence"/>
</dbReference>
<keyword evidence="1" id="KW-1133">Transmembrane helix</keyword>
<organism evidence="2 3">
    <name type="scientific">Blastococcus mobilis</name>
    <dbReference type="NCBI Taxonomy" id="1938746"/>
    <lineage>
        <taxon>Bacteria</taxon>
        <taxon>Bacillati</taxon>
        <taxon>Actinomycetota</taxon>
        <taxon>Actinomycetes</taxon>
        <taxon>Geodermatophilales</taxon>
        <taxon>Geodermatophilaceae</taxon>
        <taxon>Blastococcus</taxon>
    </lineage>
</organism>
<proteinExistence type="predicted"/>
<evidence type="ECO:0000313" key="3">
    <source>
        <dbReference type="Proteomes" id="UP000198403"/>
    </source>
</evidence>
<reference evidence="2 3" key="1">
    <citation type="submission" date="2017-06" db="EMBL/GenBank/DDBJ databases">
        <authorList>
            <person name="Kim H.J."/>
            <person name="Triplett B.A."/>
        </authorList>
    </citation>
    <scope>NUCLEOTIDE SEQUENCE [LARGE SCALE GENOMIC DNA]</scope>
    <source>
        <strain evidence="2 3">DSM 44272</strain>
    </source>
</reference>
<sequence length="173" mass="18343">MAARPSIKSARTAGLLRRRTLVIAWVTVAVGTLHFLDHVIRGYYVVDRGLDPSWNHSGWPFMSEFTPFTASLIGVYGLLGAGIWLTSRGRVAGHWFVTSLLLGALVVWVHFVGAPAETPAGIYRSWANPVAGVVAVANTFAVIAAVLGLGVNAVVLAGRSGGRVGGRDVLRGR</sequence>
<feature type="transmembrane region" description="Helical" evidence="1">
    <location>
        <begin position="65"/>
        <end position="85"/>
    </location>
</feature>
<dbReference type="RefSeq" id="WP_089334941.1">
    <property type="nucleotide sequence ID" value="NZ_FZNO01000002.1"/>
</dbReference>
<keyword evidence="1" id="KW-0812">Transmembrane</keyword>
<evidence type="ECO:0000256" key="1">
    <source>
        <dbReference type="SAM" id="Phobius"/>
    </source>
</evidence>